<evidence type="ECO:0000256" key="2">
    <source>
        <dbReference type="ARBA" id="ARBA00040004"/>
    </source>
</evidence>
<evidence type="ECO:0000259" key="5">
    <source>
        <dbReference type="Pfam" id="PF00501"/>
    </source>
</evidence>
<sequence>MWDKTLEKNQMYNAEWFRGGRLSLAYNALDRHVDAGLGNRTAVIYDSPMLKTSTKLTYEQLKKQVAKFATVLKTKCDVKKGDRVLIYMPMVPQCLIAMLACARIGAIHAVVFGGFNAPQLATRIAHSQAKCIVTSSFGVEPNKLVDYKQIVDAAIVQAHAAGVRIEHCVVYNRPEFPKIDIKRATCDTDTAHYDFEAELTAANECDPVIVDSSHPLYILYTSGTTGLPKGLVRSTGDYAVALNWSMKNIYDMNPGETWLTCSDFGWVLGHSYLTYGPLLQGSATIIYEGKPVNTPDSTQYMRLLDQYNVSSAFMTPSALRAIRKDDPNLNKSQDYLKRIRSKLRNLFLAGERCDHCTMEWIKHHLGDGVFVSDNWWQTETGWALTASCAGLLSPEEKKSIPVGSAGRPVPGIQLELAEIKSEEKHVHEEKELKQILIKLPMPPGFARTMWMNEDKFKNVYFAKYPGFYDSMDGGFMDDNNFLYIMTRVDDVINVAGHRLSTSALEEACIEVNGVVECAVVALPDKIKGHVPIAFVVISSDFSHSFDQIQKVTEQVAKHVRKVIGPVATIKQVLPVPALPKTRSGKISRVTLAQMAAGEKVKVPVTIEDISVYTPIYELLQSIGMNPSSIDDC</sequence>
<evidence type="ECO:0000256" key="1">
    <source>
        <dbReference type="ARBA" id="ARBA00013275"/>
    </source>
</evidence>
<dbReference type="EMBL" id="JBJKFK010000839">
    <property type="protein sequence ID" value="KAL3315047.1"/>
    <property type="molecule type" value="Genomic_DNA"/>
</dbReference>
<dbReference type="InterPro" id="IPR000873">
    <property type="entry name" value="AMP-dep_synth/lig_dom"/>
</dbReference>
<protein>
    <recommendedName>
        <fullName evidence="2">Acyl-CoA synthetase short-chain family member 3, mitochondrial</fullName>
        <ecNumber evidence="1">6.2.1.1</ecNumber>
    </recommendedName>
    <alternativeName>
        <fullName evidence="3">Acetate--CoA ligase 3</fullName>
    </alternativeName>
</protein>
<comment type="catalytic activity">
    <reaction evidence="4">
        <text>butanoate + ATP + CoA = butanoyl-CoA + AMP + diphosphate</text>
        <dbReference type="Rhea" id="RHEA:46172"/>
        <dbReference type="ChEBI" id="CHEBI:17968"/>
        <dbReference type="ChEBI" id="CHEBI:30616"/>
        <dbReference type="ChEBI" id="CHEBI:33019"/>
        <dbReference type="ChEBI" id="CHEBI:57287"/>
        <dbReference type="ChEBI" id="CHEBI:57371"/>
        <dbReference type="ChEBI" id="CHEBI:456215"/>
    </reaction>
    <physiologicalReaction direction="left-to-right" evidence="4">
        <dbReference type="Rhea" id="RHEA:46173"/>
    </physiologicalReaction>
</comment>
<dbReference type="PROSITE" id="PS00455">
    <property type="entry name" value="AMP_BINDING"/>
    <property type="match status" value="1"/>
</dbReference>
<evidence type="ECO:0000313" key="7">
    <source>
        <dbReference type="EMBL" id="KAL3315047.1"/>
    </source>
</evidence>
<dbReference type="InterPro" id="IPR020845">
    <property type="entry name" value="AMP-binding_CS"/>
</dbReference>
<evidence type="ECO:0000313" key="8">
    <source>
        <dbReference type="Proteomes" id="UP001626550"/>
    </source>
</evidence>
<organism evidence="7 8">
    <name type="scientific">Cichlidogyrus casuarinus</name>
    <dbReference type="NCBI Taxonomy" id="1844966"/>
    <lineage>
        <taxon>Eukaryota</taxon>
        <taxon>Metazoa</taxon>
        <taxon>Spiralia</taxon>
        <taxon>Lophotrochozoa</taxon>
        <taxon>Platyhelminthes</taxon>
        <taxon>Monogenea</taxon>
        <taxon>Monopisthocotylea</taxon>
        <taxon>Dactylogyridea</taxon>
        <taxon>Ancyrocephalidae</taxon>
        <taxon>Cichlidogyrus</taxon>
    </lineage>
</organism>
<feature type="domain" description="AMP-binding enzyme C-terminal" evidence="6">
    <location>
        <begin position="504"/>
        <end position="585"/>
    </location>
</feature>
<feature type="domain" description="AMP-dependent synthetase/ligase" evidence="5">
    <location>
        <begin position="36"/>
        <end position="425"/>
    </location>
</feature>
<dbReference type="InterPro" id="IPR042099">
    <property type="entry name" value="ANL_N_sf"/>
</dbReference>
<dbReference type="InterPro" id="IPR045851">
    <property type="entry name" value="AMP-bd_C_sf"/>
</dbReference>
<dbReference type="EC" id="6.2.1.1" evidence="1"/>
<proteinExistence type="predicted"/>
<accession>A0ABD2Q634</accession>
<evidence type="ECO:0000259" key="6">
    <source>
        <dbReference type="Pfam" id="PF13193"/>
    </source>
</evidence>
<dbReference type="Pfam" id="PF00501">
    <property type="entry name" value="AMP-binding"/>
    <property type="match status" value="1"/>
</dbReference>
<evidence type="ECO:0000256" key="4">
    <source>
        <dbReference type="ARBA" id="ARBA00047935"/>
    </source>
</evidence>
<dbReference type="InterPro" id="IPR025110">
    <property type="entry name" value="AMP-bd_C"/>
</dbReference>
<dbReference type="Pfam" id="PF13193">
    <property type="entry name" value="AMP-binding_C"/>
    <property type="match status" value="1"/>
</dbReference>
<dbReference type="SUPFAM" id="SSF56801">
    <property type="entry name" value="Acetyl-CoA synthetase-like"/>
    <property type="match status" value="1"/>
</dbReference>
<dbReference type="Gene3D" id="3.30.300.30">
    <property type="match status" value="1"/>
</dbReference>
<evidence type="ECO:0000256" key="3">
    <source>
        <dbReference type="ARBA" id="ARBA00042755"/>
    </source>
</evidence>
<dbReference type="Proteomes" id="UP001626550">
    <property type="component" value="Unassembled WGS sequence"/>
</dbReference>
<dbReference type="GO" id="GO:0003987">
    <property type="term" value="F:acetate-CoA ligase activity"/>
    <property type="evidence" value="ECO:0007669"/>
    <property type="project" value="UniProtKB-EC"/>
</dbReference>
<dbReference type="PANTHER" id="PTHR43347:SF3">
    <property type="entry name" value="ACYL-COA SYNTHETASE SHORT-CHAIN FAMILY MEMBER 3, MITOCHONDRIAL"/>
    <property type="match status" value="1"/>
</dbReference>
<name>A0ABD2Q634_9PLAT</name>
<comment type="caution">
    <text evidence="7">The sequence shown here is derived from an EMBL/GenBank/DDBJ whole genome shotgun (WGS) entry which is preliminary data.</text>
</comment>
<reference evidence="7 8" key="1">
    <citation type="submission" date="2024-11" db="EMBL/GenBank/DDBJ databases">
        <title>Adaptive evolution of stress response genes in parasites aligns with host niche diversity.</title>
        <authorList>
            <person name="Hahn C."/>
            <person name="Resl P."/>
        </authorList>
    </citation>
    <scope>NUCLEOTIDE SEQUENCE [LARGE SCALE GENOMIC DNA]</scope>
    <source>
        <strain evidence="7">EGGRZ-B1_66</strain>
        <tissue evidence="7">Body</tissue>
    </source>
</reference>
<gene>
    <name evidence="7" type="primary">ACSS3</name>
    <name evidence="7" type="ORF">Ciccas_006318</name>
</gene>
<dbReference type="AlphaFoldDB" id="A0ABD2Q634"/>
<dbReference type="PANTHER" id="PTHR43347">
    <property type="entry name" value="ACYL-COA SYNTHETASE"/>
    <property type="match status" value="1"/>
</dbReference>
<dbReference type="Gene3D" id="3.40.50.12780">
    <property type="entry name" value="N-terminal domain of ligase-like"/>
    <property type="match status" value="1"/>
</dbReference>
<keyword evidence="8" id="KW-1185">Reference proteome</keyword>